<reference evidence="2 3" key="1">
    <citation type="submission" date="2014-12" db="EMBL/GenBank/DDBJ databases">
        <title>Genome assembly of Enhygromyxa salina DSM 15201.</title>
        <authorList>
            <person name="Sharma G."/>
            <person name="Subramanian S."/>
        </authorList>
    </citation>
    <scope>NUCLEOTIDE SEQUENCE [LARGE SCALE GENOMIC DNA]</scope>
    <source>
        <strain evidence="2 3">DSM 15201</strain>
    </source>
</reference>
<dbReference type="RefSeq" id="WP_146658457.1">
    <property type="nucleotide sequence ID" value="NZ_JMCC02000023.1"/>
</dbReference>
<gene>
    <name evidence="2" type="ORF">DB30_03163</name>
</gene>
<sequence>MASDALDDDEWDEQQPDLGGGEWDDEGELVEVANSEQVDDEDEAADEDDDVDEADDDENTVIARTRMLVDRRAAEITAKAALEAVDTDWAPAVEVDIAEGIAAHGPPGTKLVSARCRTTVCITEIELPPDSGSAMQMSWLAAAGLRRGFLVHGRGESGAGDRTVAYLAREGYSLP</sequence>
<dbReference type="AlphaFoldDB" id="A0A0C2DCL7"/>
<evidence type="ECO:0000313" key="3">
    <source>
        <dbReference type="Proteomes" id="UP000031599"/>
    </source>
</evidence>
<comment type="caution">
    <text evidence="2">The sequence shown here is derived from an EMBL/GenBank/DDBJ whole genome shotgun (WGS) entry which is preliminary data.</text>
</comment>
<evidence type="ECO:0000256" key="1">
    <source>
        <dbReference type="SAM" id="MobiDB-lite"/>
    </source>
</evidence>
<feature type="region of interest" description="Disordered" evidence="1">
    <location>
        <begin position="1"/>
        <end position="59"/>
    </location>
</feature>
<feature type="compositionally biased region" description="Acidic residues" evidence="1">
    <location>
        <begin position="37"/>
        <end position="59"/>
    </location>
</feature>
<dbReference type="EMBL" id="JMCC02000023">
    <property type="protein sequence ID" value="KIG17462.1"/>
    <property type="molecule type" value="Genomic_DNA"/>
</dbReference>
<feature type="compositionally biased region" description="Acidic residues" evidence="1">
    <location>
        <begin position="1"/>
        <end position="15"/>
    </location>
</feature>
<accession>A0A0C2DCL7</accession>
<evidence type="ECO:0000313" key="2">
    <source>
        <dbReference type="EMBL" id="KIG17462.1"/>
    </source>
</evidence>
<protein>
    <submittedName>
        <fullName evidence="2">Uncharacterized protein</fullName>
    </submittedName>
</protein>
<organism evidence="2 3">
    <name type="scientific">Enhygromyxa salina</name>
    <dbReference type="NCBI Taxonomy" id="215803"/>
    <lineage>
        <taxon>Bacteria</taxon>
        <taxon>Pseudomonadati</taxon>
        <taxon>Myxococcota</taxon>
        <taxon>Polyangia</taxon>
        <taxon>Nannocystales</taxon>
        <taxon>Nannocystaceae</taxon>
        <taxon>Enhygromyxa</taxon>
    </lineage>
</organism>
<name>A0A0C2DCL7_9BACT</name>
<proteinExistence type="predicted"/>
<dbReference type="Proteomes" id="UP000031599">
    <property type="component" value="Unassembled WGS sequence"/>
</dbReference>